<organism evidence="2">
    <name type="scientific">Arundo donax</name>
    <name type="common">Giant reed</name>
    <name type="synonym">Donax arundinaceus</name>
    <dbReference type="NCBI Taxonomy" id="35708"/>
    <lineage>
        <taxon>Eukaryota</taxon>
        <taxon>Viridiplantae</taxon>
        <taxon>Streptophyta</taxon>
        <taxon>Embryophyta</taxon>
        <taxon>Tracheophyta</taxon>
        <taxon>Spermatophyta</taxon>
        <taxon>Magnoliopsida</taxon>
        <taxon>Liliopsida</taxon>
        <taxon>Poales</taxon>
        <taxon>Poaceae</taxon>
        <taxon>PACMAD clade</taxon>
        <taxon>Arundinoideae</taxon>
        <taxon>Arundineae</taxon>
        <taxon>Arundo</taxon>
    </lineage>
</organism>
<sequence>MFHSLNKQAWKKDMSESNFYPTP</sequence>
<evidence type="ECO:0000313" key="2">
    <source>
        <dbReference type="EMBL" id="JAD63596.1"/>
    </source>
</evidence>
<protein>
    <submittedName>
        <fullName evidence="2">Uncharacterized protein</fullName>
    </submittedName>
</protein>
<evidence type="ECO:0000256" key="1">
    <source>
        <dbReference type="SAM" id="MobiDB-lite"/>
    </source>
</evidence>
<accession>A0A0A9BJT9</accession>
<proteinExistence type="predicted"/>
<feature type="region of interest" description="Disordered" evidence="1">
    <location>
        <begin position="1"/>
        <end position="23"/>
    </location>
</feature>
<name>A0A0A9BJT9_ARUDO</name>
<dbReference type="AlphaFoldDB" id="A0A0A9BJT9"/>
<dbReference type="EMBL" id="GBRH01234299">
    <property type="protein sequence ID" value="JAD63596.1"/>
    <property type="molecule type" value="Transcribed_RNA"/>
</dbReference>
<reference evidence="2" key="2">
    <citation type="journal article" date="2015" name="Data Brief">
        <title>Shoot transcriptome of the giant reed, Arundo donax.</title>
        <authorList>
            <person name="Barrero R.A."/>
            <person name="Guerrero F.D."/>
            <person name="Moolhuijzen P."/>
            <person name="Goolsby J.A."/>
            <person name="Tidwell J."/>
            <person name="Bellgard S.E."/>
            <person name="Bellgard M.I."/>
        </authorList>
    </citation>
    <scope>NUCLEOTIDE SEQUENCE</scope>
    <source>
        <tissue evidence="2">Shoot tissue taken approximately 20 cm above the soil surface</tissue>
    </source>
</reference>
<reference evidence="2" key="1">
    <citation type="submission" date="2014-09" db="EMBL/GenBank/DDBJ databases">
        <authorList>
            <person name="Magalhaes I.L.F."/>
            <person name="Oliveira U."/>
            <person name="Santos F.R."/>
            <person name="Vidigal T.H.D.A."/>
            <person name="Brescovit A.D."/>
            <person name="Santos A.J."/>
        </authorList>
    </citation>
    <scope>NUCLEOTIDE SEQUENCE</scope>
    <source>
        <tissue evidence="2">Shoot tissue taken approximately 20 cm above the soil surface</tissue>
    </source>
</reference>